<dbReference type="SUPFAM" id="SSF51430">
    <property type="entry name" value="NAD(P)-linked oxidoreductase"/>
    <property type="match status" value="1"/>
</dbReference>
<evidence type="ECO:0000313" key="1">
    <source>
        <dbReference type="EMBL" id="MDT0317081.1"/>
    </source>
</evidence>
<protein>
    <recommendedName>
        <fullName evidence="3">Aldo/keto reductase</fullName>
    </recommendedName>
</protein>
<sequence>MRGGDLSRLKLDRVDLYQLHRIAPKVPLAEQGVLTMRVGRNARTRHSRFPRA</sequence>
<accession>A0ABU2LHM0</accession>
<comment type="caution">
    <text evidence="1">The sequence shown here is derived from an EMBL/GenBank/DDBJ whole genome shotgun (WGS) entry which is preliminary data.</text>
</comment>
<evidence type="ECO:0008006" key="3">
    <source>
        <dbReference type="Google" id="ProtNLM"/>
    </source>
</evidence>
<proteinExistence type="predicted"/>
<evidence type="ECO:0000313" key="2">
    <source>
        <dbReference type="Proteomes" id="UP001183420"/>
    </source>
</evidence>
<name>A0ABU2LHM0_9ACTN</name>
<dbReference type="EMBL" id="JAVREM010000001">
    <property type="protein sequence ID" value="MDT0317081.1"/>
    <property type="molecule type" value="Genomic_DNA"/>
</dbReference>
<keyword evidence="2" id="KW-1185">Reference proteome</keyword>
<organism evidence="1 2">
    <name type="scientific">Streptomyces millisiae</name>
    <dbReference type="NCBI Taxonomy" id="3075542"/>
    <lineage>
        <taxon>Bacteria</taxon>
        <taxon>Bacillati</taxon>
        <taxon>Actinomycetota</taxon>
        <taxon>Actinomycetes</taxon>
        <taxon>Kitasatosporales</taxon>
        <taxon>Streptomycetaceae</taxon>
        <taxon>Streptomyces</taxon>
    </lineage>
</organism>
<dbReference type="InterPro" id="IPR036812">
    <property type="entry name" value="NAD(P)_OxRdtase_dom_sf"/>
</dbReference>
<reference evidence="2" key="1">
    <citation type="submission" date="2023-07" db="EMBL/GenBank/DDBJ databases">
        <title>30 novel species of actinomycetes from the DSMZ collection.</title>
        <authorList>
            <person name="Nouioui I."/>
        </authorList>
    </citation>
    <scope>NUCLEOTIDE SEQUENCE [LARGE SCALE GENOMIC DNA]</scope>
    <source>
        <strain evidence="2">DSM 44918</strain>
    </source>
</reference>
<gene>
    <name evidence="1" type="ORF">RNC47_01870</name>
</gene>
<dbReference type="RefSeq" id="WP_311594823.1">
    <property type="nucleotide sequence ID" value="NZ_JAVREM010000001.1"/>
</dbReference>
<dbReference type="Proteomes" id="UP001183420">
    <property type="component" value="Unassembled WGS sequence"/>
</dbReference>